<feature type="transmembrane region" description="Helical" evidence="1">
    <location>
        <begin position="532"/>
        <end position="553"/>
    </location>
</feature>
<proteinExistence type="predicted"/>
<feature type="transmembrane region" description="Helical" evidence="1">
    <location>
        <begin position="913"/>
        <end position="934"/>
    </location>
</feature>
<keyword evidence="1" id="KW-0812">Transmembrane</keyword>
<keyword evidence="1" id="KW-0472">Membrane</keyword>
<feature type="transmembrane region" description="Helical" evidence="1">
    <location>
        <begin position="463"/>
        <end position="486"/>
    </location>
</feature>
<name>A0ABU3CGV1_9FLAO</name>
<keyword evidence="1" id="KW-1133">Transmembrane helix</keyword>
<gene>
    <name evidence="2" type="ORF">RM545_02360</name>
</gene>
<dbReference type="RefSeq" id="WP_311493701.1">
    <property type="nucleotide sequence ID" value="NZ_JAVRHO010000002.1"/>
</dbReference>
<evidence type="ECO:0000256" key="1">
    <source>
        <dbReference type="SAM" id="Phobius"/>
    </source>
</evidence>
<evidence type="ECO:0000313" key="3">
    <source>
        <dbReference type="Proteomes" id="UP001245285"/>
    </source>
</evidence>
<dbReference type="Pfam" id="PF00873">
    <property type="entry name" value="ACR_tran"/>
    <property type="match status" value="1"/>
</dbReference>
<dbReference type="Proteomes" id="UP001245285">
    <property type="component" value="Unassembled WGS sequence"/>
</dbReference>
<feature type="transmembrane region" description="Helical" evidence="1">
    <location>
        <begin position="386"/>
        <end position="410"/>
    </location>
</feature>
<feature type="transmembrane region" description="Helical" evidence="1">
    <location>
        <begin position="887"/>
        <end position="907"/>
    </location>
</feature>
<organism evidence="2 3">
    <name type="scientific">Autumnicola lenta</name>
    <dbReference type="NCBI Taxonomy" id="3075593"/>
    <lineage>
        <taxon>Bacteria</taxon>
        <taxon>Pseudomonadati</taxon>
        <taxon>Bacteroidota</taxon>
        <taxon>Flavobacteriia</taxon>
        <taxon>Flavobacteriales</taxon>
        <taxon>Flavobacteriaceae</taxon>
        <taxon>Autumnicola</taxon>
    </lineage>
</organism>
<evidence type="ECO:0000313" key="2">
    <source>
        <dbReference type="EMBL" id="MDT0645521.1"/>
    </source>
</evidence>
<comment type="caution">
    <text evidence="2">The sequence shown here is derived from an EMBL/GenBank/DDBJ whole genome shotgun (WGS) entry which is preliminary data.</text>
</comment>
<protein>
    <submittedName>
        <fullName evidence="2">Efflux RND transporter permease subunit</fullName>
    </submittedName>
</protein>
<feature type="transmembrane region" description="Helical" evidence="1">
    <location>
        <begin position="431"/>
        <end position="457"/>
    </location>
</feature>
<dbReference type="InterPro" id="IPR027463">
    <property type="entry name" value="AcrB_DN_DC_subdom"/>
</dbReference>
<dbReference type="Gene3D" id="3.30.2090.10">
    <property type="entry name" value="Multidrug efflux transporter AcrB TolC docking domain, DN and DC subdomains"/>
    <property type="match status" value="2"/>
</dbReference>
<dbReference type="PANTHER" id="PTHR32063">
    <property type="match status" value="1"/>
</dbReference>
<dbReference type="SUPFAM" id="SSF82714">
    <property type="entry name" value="Multidrug efflux transporter AcrB TolC docking domain, DN and DC subdomains"/>
    <property type="match status" value="2"/>
</dbReference>
<dbReference type="InterPro" id="IPR001036">
    <property type="entry name" value="Acrflvin-R"/>
</dbReference>
<dbReference type="PRINTS" id="PR00702">
    <property type="entry name" value="ACRIFLAVINRP"/>
</dbReference>
<feature type="transmembrane region" description="Helical" evidence="1">
    <location>
        <begin position="12"/>
        <end position="34"/>
    </location>
</feature>
<dbReference type="Gene3D" id="3.30.70.1440">
    <property type="entry name" value="Multidrug efflux transporter AcrB pore domain"/>
    <property type="match status" value="1"/>
</dbReference>
<accession>A0ABU3CGV1</accession>
<dbReference type="EMBL" id="JAVRHO010000002">
    <property type="protein sequence ID" value="MDT0645521.1"/>
    <property type="molecule type" value="Genomic_DNA"/>
</dbReference>
<feature type="transmembrane region" description="Helical" evidence="1">
    <location>
        <begin position="333"/>
        <end position="353"/>
    </location>
</feature>
<dbReference type="Gene3D" id="3.30.70.1430">
    <property type="entry name" value="Multidrug efflux transporter AcrB pore domain"/>
    <property type="match status" value="2"/>
</dbReference>
<dbReference type="SUPFAM" id="SSF82693">
    <property type="entry name" value="Multidrug efflux transporter AcrB pore domain, PN1, PN2, PC1 and PC2 subdomains"/>
    <property type="match status" value="3"/>
</dbReference>
<dbReference type="Gene3D" id="1.20.1640.10">
    <property type="entry name" value="Multidrug efflux transporter AcrB transmembrane domain"/>
    <property type="match status" value="2"/>
</dbReference>
<keyword evidence="3" id="KW-1185">Reference proteome</keyword>
<dbReference type="Gene3D" id="3.30.70.1320">
    <property type="entry name" value="Multidrug efflux transporter AcrB pore domain like"/>
    <property type="match status" value="1"/>
</dbReference>
<feature type="transmembrane region" description="Helical" evidence="1">
    <location>
        <begin position="360"/>
        <end position="380"/>
    </location>
</feature>
<dbReference type="SUPFAM" id="SSF82866">
    <property type="entry name" value="Multidrug efflux transporter AcrB transmembrane domain"/>
    <property type="match status" value="2"/>
</dbReference>
<feature type="transmembrane region" description="Helical" evidence="1">
    <location>
        <begin position="962"/>
        <end position="986"/>
    </location>
</feature>
<dbReference type="PANTHER" id="PTHR32063:SF0">
    <property type="entry name" value="SWARMING MOTILITY PROTEIN SWRC"/>
    <property type="match status" value="1"/>
</dbReference>
<feature type="transmembrane region" description="Helical" evidence="1">
    <location>
        <begin position="857"/>
        <end position="880"/>
    </location>
</feature>
<reference evidence="2 3" key="1">
    <citation type="submission" date="2023-09" db="EMBL/GenBank/DDBJ databases">
        <authorList>
            <person name="Rey-Velasco X."/>
        </authorList>
    </citation>
    <scope>NUCLEOTIDE SEQUENCE [LARGE SCALE GENOMIC DNA]</scope>
    <source>
        <strain evidence="2 3">F260</strain>
    </source>
</reference>
<feature type="transmembrane region" description="Helical" evidence="1">
    <location>
        <begin position="992"/>
        <end position="1016"/>
    </location>
</feature>
<sequence length="1046" mass="114168">MSITELSVKRPTLAVVVYTIIALVGIISYTSLGYELLPKITSPQISISTVYPGASPSEVENSVTTDIEDAVSALEGVKNITSISQEGISIVNVELQYNADVDQALQDAQRKVNNIVGELPDQVNQPSVDQFSFDDLPIMRLGVSSTMDPTDFNDLVENEIKERLSRVEGVARVEVIGGNEREIRINVDRDRLRSYNLGIEQITQAIATANLDFPTGNIKDDNQQVTVRLAGKFQSVEDIANLDITTGQNGGTVKIKDVAEVYDTTKEIETISRINGISSIGLTITKQSDGNTVQVADDVKAEVIEIEEEYADRDVQIAVAQDTSIFTLEAADAVIFDLMLAVILVAIIMLFFLRSWRDSIIVMVSIPTSIVATFIAMNVLGYTLNLMTLLGLSLVVGILVDDSIVVLEVIHSEMDKGKTRMEAAIASWRKIGLSVMSITLVLIAVFIPITFVTGIIADLLKQFSIVVAFATAISLVVSFTLTPLLASRFSKTIDLRREVWWHRPLIAFDNFLTSVNKFYRDALQYTLVRKRITAFSLLALVIASFSLLIFGFIGSEFVKEGDTGEFIVELELPKDATIEETNLATLQAEEILLDNDLITSVFTTVGTGTGGGGNSSNIAQLNAKMLSSDQRTITSQQFARNIKIQLTKQIDGVRFKTAAVGMVGGSTAGPIQVVVTGSDVDNVMQAANDVKRTIEGVNSTREVELSVEGGNPEVAIEVDRDQMALLNLTMSTVGSTMQTAFAGNTTYQFRDDQNEYDINIQLDQFNRRNIEDIRRLTFLNSQGQLIELQQFADINQTTGPSRLERDNKRTSVNVGAQVVGRPVGTVSQEVQTAIEQMEFPEGVTYEMGGDLESQTEAFASLGLALLMSIILVYLIMVALYESYAYPLVVMFSVPTALIGAFLILALFKESLGVFTFLGLIMLVGLVIKNAILIVDAANQYKEEGIDSVEAVVRAGLSRLRPILMTTLAMVIAMIPIAFAGGAGSAWKNGLALVLMGGLMSSLIFTVIIVPVMYVVIDVWKGEIEKKKAKQDARKIDELDVDFSASH</sequence>